<reference evidence="2 3" key="1">
    <citation type="submission" date="2018-03" db="EMBL/GenBank/DDBJ databases">
        <title>Genomic Encyclopedia of Type Strains, Phase III (KMG-III): the genomes of soil and plant-associated and newly described type strains.</title>
        <authorList>
            <person name="Whitman W."/>
        </authorList>
    </citation>
    <scope>NUCLEOTIDE SEQUENCE [LARGE SCALE GENOMIC DNA]</scope>
    <source>
        <strain evidence="2 3">CGMCC 4.7125</strain>
    </source>
</reference>
<accession>A0A2T0M3C8</accession>
<dbReference type="InterPro" id="IPR036390">
    <property type="entry name" value="WH_DNA-bd_sf"/>
</dbReference>
<name>A0A2T0M3C8_9PSEU</name>
<dbReference type="AlphaFoldDB" id="A0A2T0M3C8"/>
<dbReference type="InterPro" id="IPR036388">
    <property type="entry name" value="WH-like_DNA-bd_sf"/>
</dbReference>
<gene>
    <name evidence="2" type="ORF">B0I33_101390</name>
</gene>
<evidence type="ECO:0000259" key="1">
    <source>
        <dbReference type="SMART" id="SM00418"/>
    </source>
</evidence>
<dbReference type="EMBL" id="PVNH01000001">
    <property type="protein sequence ID" value="PRX51237.1"/>
    <property type="molecule type" value="Genomic_DNA"/>
</dbReference>
<dbReference type="RefSeq" id="WP_106176732.1">
    <property type="nucleotide sequence ID" value="NZ_PVNH01000001.1"/>
</dbReference>
<dbReference type="GO" id="GO:0003700">
    <property type="term" value="F:DNA-binding transcription factor activity"/>
    <property type="evidence" value="ECO:0007669"/>
    <property type="project" value="InterPro"/>
</dbReference>
<dbReference type="Gene3D" id="1.10.10.10">
    <property type="entry name" value="Winged helix-like DNA-binding domain superfamily/Winged helix DNA-binding domain"/>
    <property type="match status" value="1"/>
</dbReference>
<comment type="caution">
    <text evidence="2">The sequence shown here is derived from an EMBL/GenBank/DDBJ whole genome shotgun (WGS) entry which is preliminary data.</text>
</comment>
<dbReference type="Proteomes" id="UP000238362">
    <property type="component" value="Unassembled WGS sequence"/>
</dbReference>
<dbReference type="InterPro" id="IPR011991">
    <property type="entry name" value="ArsR-like_HTH"/>
</dbReference>
<evidence type="ECO:0000313" key="2">
    <source>
        <dbReference type="EMBL" id="PRX51237.1"/>
    </source>
</evidence>
<evidence type="ECO:0000313" key="3">
    <source>
        <dbReference type="Proteomes" id="UP000238362"/>
    </source>
</evidence>
<dbReference type="SUPFAM" id="SSF46785">
    <property type="entry name" value="Winged helix' DNA-binding domain"/>
    <property type="match status" value="1"/>
</dbReference>
<sequence>MTETADPVRLAGELRDLRRRVEALERQAAPSSGGEGTLWALEALRRRLPEREATAAGAVLFTGSLTLPTGEPVEWQQGAASAELLDSDWADLSPTLAALAHPVRLELLRQVLGGTRTTAELAETGAPGSTGQLHHHLRQLVNAGWLRQGGRGSYEMPPARVVPLLVTLAAVRR</sequence>
<keyword evidence="3" id="KW-1185">Reference proteome</keyword>
<organism evidence="2 3">
    <name type="scientific">Prauserella shujinwangii</name>
    <dbReference type="NCBI Taxonomy" id="1453103"/>
    <lineage>
        <taxon>Bacteria</taxon>
        <taxon>Bacillati</taxon>
        <taxon>Actinomycetota</taxon>
        <taxon>Actinomycetes</taxon>
        <taxon>Pseudonocardiales</taxon>
        <taxon>Pseudonocardiaceae</taxon>
        <taxon>Prauserella</taxon>
    </lineage>
</organism>
<proteinExistence type="predicted"/>
<dbReference type="SMART" id="SM00418">
    <property type="entry name" value="HTH_ARSR"/>
    <property type="match status" value="1"/>
</dbReference>
<feature type="domain" description="HTH arsR-type" evidence="1">
    <location>
        <begin position="94"/>
        <end position="167"/>
    </location>
</feature>
<dbReference type="CDD" id="cd00090">
    <property type="entry name" value="HTH_ARSR"/>
    <property type="match status" value="1"/>
</dbReference>
<dbReference type="OrthoDB" id="3730926at2"/>
<dbReference type="InterPro" id="IPR001845">
    <property type="entry name" value="HTH_ArsR_DNA-bd_dom"/>
</dbReference>
<protein>
    <submittedName>
        <fullName evidence="2">Helix-turn-helix protein</fullName>
    </submittedName>
</protein>
<dbReference type="Pfam" id="PF12840">
    <property type="entry name" value="HTH_20"/>
    <property type="match status" value="1"/>
</dbReference>